<dbReference type="Gene3D" id="3.40.710.10">
    <property type="entry name" value="DD-peptidase/beta-lactamase superfamily"/>
    <property type="match status" value="1"/>
</dbReference>
<dbReference type="PROSITE" id="PS51318">
    <property type="entry name" value="TAT"/>
    <property type="match status" value="1"/>
</dbReference>
<gene>
    <name evidence="2" type="ORF">MAIT1_03612</name>
</gene>
<comment type="caution">
    <text evidence="2">The sequence shown here is derived from an EMBL/GenBank/DDBJ whole genome shotgun (WGS) entry which is preliminary data.</text>
</comment>
<proteinExistence type="predicted"/>
<reference evidence="2 3" key="1">
    <citation type="journal article" date="2016" name="BMC Genomics">
        <title>Combined genomic and structural analyses of a cultured magnetotactic bacterium reveals its niche adaptation to a dynamic environment.</title>
        <authorList>
            <person name="Araujo A.C."/>
            <person name="Morillo V."/>
            <person name="Cypriano J."/>
            <person name="Teixeira L.C."/>
            <person name="Leao P."/>
            <person name="Lyra S."/>
            <person name="Almeida L.G."/>
            <person name="Bazylinski D.A."/>
            <person name="Vasconcellos A.T."/>
            <person name="Abreu F."/>
            <person name="Lins U."/>
        </authorList>
    </citation>
    <scope>NUCLEOTIDE SEQUENCE [LARGE SCALE GENOMIC DNA]</scope>
    <source>
        <strain evidence="2 3">IT-1</strain>
    </source>
</reference>
<dbReference type="Proteomes" id="UP000194003">
    <property type="component" value="Unassembled WGS sequence"/>
</dbReference>
<dbReference type="PANTHER" id="PTHR46825:SF7">
    <property type="entry name" value="D-ALANYL-D-ALANINE CARBOXYPEPTIDASE"/>
    <property type="match status" value="1"/>
</dbReference>
<dbReference type="EMBL" id="LVJN01000019">
    <property type="protein sequence ID" value="OSM04119.1"/>
    <property type="molecule type" value="Genomic_DNA"/>
</dbReference>
<keyword evidence="3" id="KW-1185">Reference proteome</keyword>
<dbReference type="Pfam" id="PF00144">
    <property type="entry name" value="Beta-lactamase"/>
    <property type="match status" value="1"/>
</dbReference>
<dbReference type="InterPro" id="IPR001466">
    <property type="entry name" value="Beta-lactam-related"/>
</dbReference>
<dbReference type="PANTHER" id="PTHR46825">
    <property type="entry name" value="D-ALANYL-D-ALANINE-CARBOXYPEPTIDASE/ENDOPEPTIDASE AMPH"/>
    <property type="match status" value="1"/>
</dbReference>
<organism evidence="2 3">
    <name type="scientific">Magnetofaba australis IT-1</name>
    <dbReference type="NCBI Taxonomy" id="1434232"/>
    <lineage>
        <taxon>Bacteria</taxon>
        <taxon>Pseudomonadati</taxon>
        <taxon>Pseudomonadota</taxon>
        <taxon>Magnetococcia</taxon>
        <taxon>Magnetococcales</taxon>
        <taxon>Magnetococcaceae</taxon>
        <taxon>Magnetofaba</taxon>
    </lineage>
</organism>
<protein>
    <submittedName>
        <fullName evidence="2">Putative penicillin-binding protein</fullName>
    </submittedName>
</protein>
<evidence type="ECO:0000313" key="3">
    <source>
        <dbReference type="Proteomes" id="UP000194003"/>
    </source>
</evidence>
<dbReference type="InterPro" id="IPR012338">
    <property type="entry name" value="Beta-lactam/transpept-like"/>
</dbReference>
<dbReference type="STRING" id="1434232.MAIT1_03612"/>
<evidence type="ECO:0000313" key="2">
    <source>
        <dbReference type="EMBL" id="OSM04119.1"/>
    </source>
</evidence>
<evidence type="ECO:0000259" key="1">
    <source>
        <dbReference type="Pfam" id="PF00144"/>
    </source>
</evidence>
<dbReference type="SUPFAM" id="SSF56601">
    <property type="entry name" value="beta-lactamase/transpeptidase-like"/>
    <property type="match status" value="1"/>
</dbReference>
<dbReference type="InterPro" id="IPR050491">
    <property type="entry name" value="AmpC-like"/>
</dbReference>
<dbReference type="AlphaFoldDB" id="A0A1Y2K4H1"/>
<accession>A0A1Y2K4H1</accession>
<dbReference type="InterPro" id="IPR006311">
    <property type="entry name" value="TAT_signal"/>
</dbReference>
<sequence length="382" mass="42495">MCDFVFPCLKGPSCSMNRRQFLASTASLAALPVITPTPAIAASRSAKIAQYVEAYRREFSVVGVAMAISRKSELIFAQGFGHADREAQIPMQPHHRMRIASVSKPFTSAAIFSLIQAGRLGQHDRVFGANGLLPQYRSFEDPRVERITVDHLLTHTCGGWSNRSKDPMFRNKALSTQELIRHTLKTRALDADPGAQYAYSNFGFCVLGRVIEAITSAPYDHYVKERFFGPIGAYSLEISGNTETERLPGEAKYYTGAGEFSPYAMNVRRMDAHGGWVASPTDLIRFLNHVDGFPTPPDLLSAQSIQAMTTPNPVSRNYARGWRVNKHNNWWHSGSLPGTTSFMARIANGDCFAAITNSRLTEQKREMASKLDRLMWKVARAL</sequence>
<feature type="domain" description="Beta-lactamase-related" evidence="1">
    <location>
        <begin position="49"/>
        <end position="371"/>
    </location>
</feature>
<name>A0A1Y2K4H1_9PROT</name>